<dbReference type="PANTHER" id="PTHR42910">
    <property type="entry name" value="TRANSPORTER SCO4007-RELATED"/>
    <property type="match status" value="1"/>
</dbReference>
<keyword evidence="6" id="KW-1185">Reference proteome</keyword>
<comment type="caution">
    <text evidence="5">The sequence shown here is derived from an EMBL/GenBank/DDBJ whole genome shotgun (WGS) entry which is preliminary data.</text>
</comment>
<dbReference type="PROSITE" id="PS50850">
    <property type="entry name" value="MFS"/>
    <property type="match status" value="1"/>
</dbReference>
<sequence length="416" mass="42956">MHWSLLQRVEASPLRSRHVSRRLTFLFALAGGAAVGNLYWAQPLLDVIAADLRTGTAAAGWLVTATQLGYAVGVLLFVPLGDVLDRSRLVPIAVLASAVALAASALAPTFAVLVVTLAAVGLTTVSGQILAPLAGDLADDASRGRVVGTVVSGILSGILVSRTLSGLVAGVAGWRSVYVVAAVLAVVVAVLLARAIPSLEPRTTLRYPALIASVFTIVRRERVVRWSLALGCTSFAVFTLFWTALTFLLSAPPFSYSATTIGLFGLIGLAGAVAAQRAGRLQDRGLALPAIGIAWVLVMAAFVVAGLGAESVVAVVVAILVLDIAIQGHNTMLQSRMFQVDPAARSRINTAFVSTNFVGGALGSGLASFLWTHGGWPAIALAGAVLSGFALTVWAVGQRDALRLPAEREAARGSIG</sequence>
<dbReference type="PANTHER" id="PTHR42910:SF1">
    <property type="entry name" value="MAJOR FACILITATOR SUPERFAMILY (MFS) PROFILE DOMAIN-CONTAINING PROTEIN"/>
    <property type="match status" value="1"/>
</dbReference>
<keyword evidence="4" id="KW-0472">Membrane</keyword>
<evidence type="ECO:0000256" key="4">
    <source>
        <dbReference type="ARBA" id="ARBA00023136"/>
    </source>
</evidence>
<keyword evidence="2" id="KW-0812">Transmembrane</keyword>
<dbReference type="InterPro" id="IPR020846">
    <property type="entry name" value="MFS_dom"/>
</dbReference>
<evidence type="ECO:0000256" key="3">
    <source>
        <dbReference type="ARBA" id="ARBA00022989"/>
    </source>
</evidence>
<dbReference type="Proteomes" id="UP000076717">
    <property type="component" value="Unassembled WGS sequence"/>
</dbReference>
<evidence type="ECO:0000313" key="6">
    <source>
        <dbReference type="Proteomes" id="UP000076717"/>
    </source>
</evidence>
<organism evidence="5 6">
    <name type="scientific">Rathayibacter tanaceti</name>
    <dbReference type="NCBI Taxonomy" id="1671680"/>
    <lineage>
        <taxon>Bacteria</taxon>
        <taxon>Bacillati</taxon>
        <taxon>Actinomycetota</taxon>
        <taxon>Actinomycetes</taxon>
        <taxon>Micrococcales</taxon>
        <taxon>Microbacteriaceae</taxon>
        <taxon>Rathayibacter</taxon>
    </lineage>
</organism>
<gene>
    <name evidence="5" type="primary">pbuE_2</name>
    <name evidence="5" type="ORF">ACH61_01414</name>
</gene>
<evidence type="ECO:0000313" key="5">
    <source>
        <dbReference type="EMBL" id="KZX21453.1"/>
    </source>
</evidence>
<dbReference type="Gene3D" id="1.20.1250.20">
    <property type="entry name" value="MFS general substrate transporter like domains"/>
    <property type="match status" value="1"/>
</dbReference>
<dbReference type="SUPFAM" id="SSF103473">
    <property type="entry name" value="MFS general substrate transporter"/>
    <property type="match status" value="1"/>
</dbReference>
<comment type="subcellular location">
    <subcellularLocation>
        <location evidence="1">Cell membrane</location>
        <topology evidence="1">Multi-pass membrane protein</topology>
    </subcellularLocation>
</comment>
<dbReference type="EMBL" id="LIIN01000038">
    <property type="protein sequence ID" value="KZX21453.1"/>
    <property type="molecule type" value="Genomic_DNA"/>
</dbReference>
<dbReference type="Pfam" id="PF07690">
    <property type="entry name" value="MFS_1"/>
    <property type="match status" value="1"/>
</dbReference>
<name>A0A166I0W2_9MICO</name>
<dbReference type="GO" id="GO:0022857">
    <property type="term" value="F:transmembrane transporter activity"/>
    <property type="evidence" value="ECO:0007669"/>
    <property type="project" value="InterPro"/>
</dbReference>
<accession>A0A166I0W2</accession>
<dbReference type="RefSeq" id="WP_236713583.1">
    <property type="nucleotide sequence ID" value="NZ_LIIN01000038.1"/>
</dbReference>
<dbReference type="InterPro" id="IPR036259">
    <property type="entry name" value="MFS_trans_sf"/>
</dbReference>
<evidence type="ECO:0000256" key="2">
    <source>
        <dbReference type="ARBA" id="ARBA00022692"/>
    </source>
</evidence>
<reference evidence="5 6" key="1">
    <citation type="submission" date="2015-08" db="EMBL/GenBank/DDBJ databases">
        <title>Draft Genome Sequence of Rathayibacter sp. Strain VKM Ac-2596 Isolated from Leaf Gall Induced by Plant-Parasitic Nematodes.</title>
        <authorList>
            <person name="Vasilenko O.V."/>
            <person name="Starodumova I.P."/>
            <person name="Tarlachkov S.V."/>
            <person name="Dorofeeva L.V."/>
            <person name="Evtushenko L.I."/>
        </authorList>
    </citation>
    <scope>NUCLEOTIDE SEQUENCE [LARGE SCALE GENOMIC DNA]</scope>
    <source>
        <strain evidence="5 6">VKM Ac-2596</strain>
    </source>
</reference>
<dbReference type="GO" id="GO:0005886">
    <property type="term" value="C:plasma membrane"/>
    <property type="evidence" value="ECO:0007669"/>
    <property type="project" value="UniProtKB-SubCell"/>
</dbReference>
<keyword evidence="3" id="KW-1133">Transmembrane helix</keyword>
<dbReference type="CDD" id="cd17324">
    <property type="entry name" value="MFS_NepI_like"/>
    <property type="match status" value="1"/>
</dbReference>
<dbReference type="AlphaFoldDB" id="A0A166I0W2"/>
<proteinExistence type="predicted"/>
<dbReference type="PATRIC" id="fig|1671680.3.peg.1498"/>
<protein>
    <submittedName>
        <fullName evidence="5">Purine efflux pump PbuE</fullName>
    </submittedName>
</protein>
<dbReference type="InterPro" id="IPR011701">
    <property type="entry name" value="MFS"/>
</dbReference>
<evidence type="ECO:0000256" key="1">
    <source>
        <dbReference type="ARBA" id="ARBA00004651"/>
    </source>
</evidence>